<dbReference type="GO" id="GO:0005829">
    <property type="term" value="C:cytosol"/>
    <property type="evidence" value="ECO:0007669"/>
    <property type="project" value="TreeGrafter"/>
</dbReference>
<dbReference type="NCBIfam" id="NF045515">
    <property type="entry name" value="Glp_gephyrin"/>
    <property type="match status" value="1"/>
</dbReference>
<dbReference type="EMBL" id="CP015970">
    <property type="protein sequence ID" value="AOZ47410.1"/>
    <property type="molecule type" value="Genomic_DNA"/>
</dbReference>
<evidence type="ECO:0000313" key="10">
    <source>
        <dbReference type="EMBL" id="AOZ47410.1"/>
    </source>
</evidence>
<proteinExistence type="inferred from homology"/>
<accession>A0AAC8YFV8</accession>
<dbReference type="InterPro" id="IPR005110">
    <property type="entry name" value="MoeA_linker/N"/>
</dbReference>
<dbReference type="PANTHER" id="PTHR10192">
    <property type="entry name" value="MOLYBDOPTERIN BIOSYNTHESIS PROTEIN"/>
    <property type="match status" value="1"/>
</dbReference>
<reference evidence="9 11" key="2">
    <citation type="submission" date="2016-02" db="EMBL/GenBank/DDBJ databases">
        <title>Complete Genome Sequence of Propionibacterium acidipropionici ATCC 55737.</title>
        <authorList>
            <person name="Luna Flores C.H."/>
            <person name="Nielsen L.K."/>
            <person name="Marcellin E."/>
        </authorList>
    </citation>
    <scope>NUCLEOTIDE SEQUENCE [LARGE SCALE GENOMIC DNA]</scope>
    <source>
        <strain evidence="9 11">ATCC 55737</strain>
    </source>
</reference>
<dbReference type="SMART" id="SM00852">
    <property type="entry name" value="MoCF_biosynth"/>
    <property type="match status" value="1"/>
</dbReference>
<dbReference type="InterPro" id="IPR036688">
    <property type="entry name" value="MoeA_C_domain_IV_sf"/>
</dbReference>
<dbReference type="Gene3D" id="3.90.105.10">
    <property type="entry name" value="Molybdopterin biosynthesis moea protein, domain 2"/>
    <property type="match status" value="1"/>
</dbReference>
<comment type="cofactor">
    <cofactor evidence="7">
        <name>Mg(2+)</name>
        <dbReference type="ChEBI" id="CHEBI:18420"/>
    </cofactor>
</comment>
<evidence type="ECO:0000256" key="5">
    <source>
        <dbReference type="ARBA" id="ARBA00023150"/>
    </source>
</evidence>
<name>A0AAC8YFV8_9ACTN</name>
<sequence length="415" mass="42294">MEPVRSRPVETAPVEIADHRRLVMSLAPEPAVVEMPLERCLGLVSARPLTARLAVPPFTNSAMDGFAVRLEDVRDATPGHPVRLPVAGDIPAGSPAAEPLEAGTAMRIMTGAPMPVGADAVVKVEQTDHAPGITSPPAEVAIFEAPEPGANVRRCGEDLQIGDPVLEAGRVLDGPCLAAAASVGHGLLAVRPTPRIGVISTGSELSGAGQELAAGSIPDSNGVLLAGLVADAGAVVTEQARVPDDPARLREVITGWDVDLVITAGGISAGAYEVVRQGLPELTFHKVAQQPGGPQGAGVVGATPVIALPGNPVSVYVSFHVYARPLIAALRGLAAEPPMVRAGAGAAWRSPAAKTQFMPVRWEDGTAVPVHRLGSKSHLVASLPLVEGLAVVPAGVDAVAPGDALDVLVTRGGIQ</sequence>
<evidence type="ECO:0000313" key="9">
    <source>
        <dbReference type="EMBL" id="AMS05948.1"/>
    </source>
</evidence>
<dbReference type="AlphaFoldDB" id="A0AAC8YFV8"/>
<evidence type="ECO:0000313" key="11">
    <source>
        <dbReference type="Proteomes" id="UP000075221"/>
    </source>
</evidence>
<keyword evidence="7" id="KW-0808">Transferase</keyword>
<comment type="function">
    <text evidence="1 7">Catalyzes the insertion of molybdate into adenylated molybdopterin with the concomitant release of AMP.</text>
</comment>
<dbReference type="CDD" id="cd00887">
    <property type="entry name" value="MoeA"/>
    <property type="match status" value="1"/>
</dbReference>
<evidence type="ECO:0000259" key="8">
    <source>
        <dbReference type="SMART" id="SM00852"/>
    </source>
</evidence>
<dbReference type="Pfam" id="PF03454">
    <property type="entry name" value="MoeA_C"/>
    <property type="match status" value="1"/>
</dbReference>
<feature type="domain" description="MoaB/Mog" evidence="8">
    <location>
        <begin position="197"/>
        <end position="329"/>
    </location>
</feature>
<evidence type="ECO:0000256" key="1">
    <source>
        <dbReference type="ARBA" id="ARBA00002901"/>
    </source>
</evidence>
<dbReference type="NCBIfam" id="TIGR00177">
    <property type="entry name" value="molyb_syn"/>
    <property type="match status" value="1"/>
</dbReference>
<dbReference type="Proteomes" id="UP000178666">
    <property type="component" value="Chromosome"/>
</dbReference>
<dbReference type="GO" id="GO:0006777">
    <property type="term" value="P:Mo-molybdopterin cofactor biosynthetic process"/>
    <property type="evidence" value="ECO:0007669"/>
    <property type="project" value="UniProtKB-UniRule"/>
</dbReference>
<protein>
    <recommendedName>
        <fullName evidence="7">Molybdopterin molybdenumtransferase</fullName>
        <ecNumber evidence="7">2.10.1.1</ecNumber>
    </recommendedName>
</protein>
<dbReference type="SUPFAM" id="SSF63882">
    <property type="entry name" value="MoeA N-terminal region -like"/>
    <property type="match status" value="1"/>
</dbReference>
<dbReference type="Proteomes" id="UP000075221">
    <property type="component" value="Chromosome"/>
</dbReference>
<evidence type="ECO:0000256" key="3">
    <source>
        <dbReference type="ARBA" id="ARBA00010763"/>
    </source>
</evidence>
<dbReference type="EC" id="2.10.1.1" evidence="7"/>
<dbReference type="EMBL" id="CP014352">
    <property type="protein sequence ID" value="AMS05948.1"/>
    <property type="molecule type" value="Genomic_DNA"/>
</dbReference>
<comment type="catalytic activity">
    <reaction evidence="6">
        <text>adenylyl-molybdopterin + molybdate = Mo-molybdopterin + AMP + H(+)</text>
        <dbReference type="Rhea" id="RHEA:35047"/>
        <dbReference type="ChEBI" id="CHEBI:15378"/>
        <dbReference type="ChEBI" id="CHEBI:36264"/>
        <dbReference type="ChEBI" id="CHEBI:62727"/>
        <dbReference type="ChEBI" id="CHEBI:71302"/>
        <dbReference type="ChEBI" id="CHEBI:456215"/>
        <dbReference type="EC" id="2.10.1.1"/>
    </reaction>
</comment>
<comment type="pathway">
    <text evidence="2 7">Cofactor biosynthesis; molybdopterin biosynthesis.</text>
</comment>
<keyword evidence="7" id="KW-0479">Metal-binding</keyword>
<dbReference type="GO" id="GO:0061599">
    <property type="term" value="F:molybdopterin molybdotransferase activity"/>
    <property type="evidence" value="ECO:0007669"/>
    <property type="project" value="UniProtKB-UniRule"/>
</dbReference>
<keyword evidence="12" id="KW-1185">Reference proteome</keyword>
<gene>
    <name evidence="10" type="ORF">A8L58_12830</name>
    <name evidence="9" type="ORF">AXH35_11380</name>
</gene>
<dbReference type="InterPro" id="IPR038987">
    <property type="entry name" value="MoeA-like"/>
</dbReference>
<keyword evidence="5 7" id="KW-0501">Molybdenum cofactor biosynthesis</keyword>
<reference evidence="10 12" key="1">
    <citation type="journal article" date="2016" name="Plant Dis.">
        <title>Improved production of propionic acid using genome shuffling.</title>
        <authorList>
            <person name="Luna-Flores C.H."/>
            <person name="Palfreyman R.W."/>
            <person name="Kromer J.O."/>
            <person name="Nielsen L.K."/>
            <person name="Marcellin E."/>
        </authorList>
    </citation>
    <scope>NUCLEOTIDE SEQUENCE [LARGE SCALE GENOMIC DNA]</scope>
    <source>
        <strain evidence="10 12">F3E8</strain>
    </source>
</reference>
<dbReference type="Gene3D" id="2.40.340.10">
    <property type="entry name" value="MoeA, C-terminal, domain IV"/>
    <property type="match status" value="1"/>
</dbReference>
<dbReference type="InterPro" id="IPR005111">
    <property type="entry name" value="MoeA_C_domain_IV"/>
</dbReference>
<dbReference type="PANTHER" id="PTHR10192:SF5">
    <property type="entry name" value="GEPHYRIN"/>
    <property type="match status" value="1"/>
</dbReference>
<dbReference type="Gene3D" id="3.40.980.10">
    <property type="entry name" value="MoaB/Mog-like domain"/>
    <property type="match status" value="1"/>
</dbReference>
<keyword evidence="4 7" id="KW-0500">Molybdenum</keyword>
<evidence type="ECO:0000313" key="12">
    <source>
        <dbReference type="Proteomes" id="UP000178666"/>
    </source>
</evidence>
<dbReference type="InterPro" id="IPR036135">
    <property type="entry name" value="MoeA_linker/N_sf"/>
</dbReference>
<dbReference type="Pfam" id="PF00994">
    <property type="entry name" value="MoCF_biosynth"/>
    <property type="match status" value="1"/>
</dbReference>
<dbReference type="Gene3D" id="2.170.190.11">
    <property type="entry name" value="Molybdopterin biosynthesis moea protein, domain 3"/>
    <property type="match status" value="1"/>
</dbReference>
<dbReference type="Pfam" id="PF03453">
    <property type="entry name" value="MoeA_N"/>
    <property type="match status" value="1"/>
</dbReference>
<dbReference type="InterPro" id="IPR036425">
    <property type="entry name" value="MoaB/Mog-like_dom_sf"/>
</dbReference>
<keyword evidence="7" id="KW-0460">Magnesium</keyword>
<evidence type="ECO:0000256" key="6">
    <source>
        <dbReference type="ARBA" id="ARBA00047317"/>
    </source>
</evidence>
<dbReference type="InterPro" id="IPR001453">
    <property type="entry name" value="MoaB/Mog_dom"/>
</dbReference>
<dbReference type="GO" id="GO:0046872">
    <property type="term" value="F:metal ion binding"/>
    <property type="evidence" value="ECO:0007669"/>
    <property type="project" value="UniProtKB-UniRule"/>
</dbReference>
<organism evidence="9 11">
    <name type="scientific">Acidipropionibacterium acidipropionici</name>
    <dbReference type="NCBI Taxonomy" id="1748"/>
    <lineage>
        <taxon>Bacteria</taxon>
        <taxon>Bacillati</taxon>
        <taxon>Actinomycetota</taxon>
        <taxon>Actinomycetes</taxon>
        <taxon>Propionibacteriales</taxon>
        <taxon>Propionibacteriaceae</taxon>
        <taxon>Acidipropionibacterium</taxon>
    </lineage>
</organism>
<evidence type="ECO:0000256" key="4">
    <source>
        <dbReference type="ARBA" id="ARBA00022505"/>
    </source>
</evidence>
<dbReference type="FunFam" id="2.170.190.11:FF:000001">
    <property type="entry name" value="Molybdopterin molybdenumtransferase"/>
    <property type="match status" value="1"/>
</dbReference>
<dbReference type="SUPFAM" id="SSF63867">
    <property type="entry name" value="MoeA C-terminal domain-like"/>
    <property type="match status" value="1"/>
</dbReference>
<evidence type="ECO:0000256" key="2">
    <source>
        <dbReference type="ARBA" id="ARBA00005046"/>
    </source>
</evidence>
<evidence type="ECO:0000256" key="7">
    <source>
        <dbReference type="RuleBase" id="RU365090"/>
    </source>
</evidence>
<comment type="similarity">
    <text evidence="3 7">Belongs to the MoeA family.</text>
</comment>
<dbReference type="SUPFAM" id="SSF53218">
    <property type="entry name" value="Molybdenum cofactor biosynthesis proteins"/>
    <property type="match status" value="1"/>
</dbReference>